<name>A0ABV0JSP4_9CYAN</name>
<sequence>MPSTQQSQPINNQATTTIDLPTLRLGQSGLAIRMLQRVLTCNGYYDQFLIDGIFGSRTDAAVKAFQQDHRLVADGIVGAKTWNELSKVSLEPGC</sequence>
<organism evidence="2 3">
    <name type="scientific">Funiculus sociatus GB2-A5</name>
    <dbReference type="NCBI Taxonomy" id="2933946"/>
    <lineage>
        <taxon>Bacteria</taxon>
        <taxon>Bacillati</taxon>
        <taxon>Cyanobacteriota</taxon>
        <taxon>Cyanophyceae</taxon>
        <taxon>Coleofasciculales</taxon>
        <taxon>Coleofasciculaceae</taxon>
        <taxon>Funiculus</taxon>
    </lineage>
</organism>
<feature type="domain" description="Peptidoglycan binding-like" evidence="1">
    <location>
        <begin position="29"/>
        <end position="85"/>
    </location>
</feature>
<dbReference type="Pfam" id="PF01471">
    <property type="entry name" value="PG_binding_1"/>
    <property type="match status" value="1"/>
</dbReference>
<comment type="caution">
    <text evidence="2">The sequence shown here is derived from an EMBL/GenBank/DDBJ whole genome shotgun (WGS) entry which is preliminary data.</text>
</comment>
<reference evidence="2 3" key="1">
    <citation type="submission" date="2022-04" db="EMBL/GenBank/DDBJ databases">
        <title>Positive selection, recombination, and allopatry shape intraspecific diversity of widespread and dominant cyanobacteria.</title>
        <authorList>
            <person name="Wei J."/>
            <person name="Shu W."/>
            <person name="Hu C."/>
        </authorList>
    </citation>
    <scope>NUCLEOTIDE SEQUENCE [LARGE SCALE GENOMIC DNA]</scope>
    <source>
        <strain evidence="2 3">GB2-A5</strain>
    </source>
</reference>
<evidence type="ECO:0000259" key="1">
    <source>
        <dbReference type="Pfam" id="PF01471"/>
    </source>
</evidence>
<dbReference type="InterPro" id="IPR036365">
    <property type="entry name" value="PGBD-like_sf"/>
</dbReference>
<proteinExistence type="predicted"/>
<evidence type="ECO:0000313" key="2">
    <source>
        <dbReference type="EMBL" id="MEP0866139.1"/>
    </source>
</evidence>
<dbReference type="InterPro" id="IPR002477">
    <property type="entry name" value="Peptidoglycan-bd-like"/>
</dbReference>
<protein>
    <submittedName>
        <fullName evidence="2">Peptidoglycan-binding protein</fullName>
    </submittedName>
</protein>
<dbReference type="RefSeq" id="WP_190425730.1">
    <property type="nucleotide sequence ID" value="NZ_JAMPKK010000038.1"/>
</dbReference>
<dbReference type="Proteomes" id="UP001442494">
    <property type="component" value="Unassembled WGS sequence"/>
</dbReference>
<dbReference type="EMBL" id="JAMPKK010000038">
    <property type="protein sequence ID" value="MEP0866139.1"/>
    <property type="molecule type" value="Genomic_DNA"/>
</dbReference>
<evidence type="ECO:0000313" key="3">
    <source>
        <dbReference type="Proteomes" id="UP001442494"/>
    </source>
</evidence>
<dbReference type="SUPFAM" id="SSF47090">
    <property type="entry name" value="PGBD-like"/>
    <property type="match status" value="1"/>
</dbReference>
<gene>
    <name evidence="2" type="ORF">NDI37_16870</name>
</gene>
<accession>A0ABV0JSP4</accession>
<keyword evidence="3" id="KW-1185">Reference proteome</keyword>
<dbReference type="InterPro" id="IPR036366">
    <property type="entry name" value="PGBDSf"/>
</dbReference>
<dbReference type="Gene3D" id="1.10.101.10">
    <property type="entry name" value="PGBD-like superfamily/PGBD"/>
    <property type="match status" value="1"/>
</dbReference>